<dbReference type="InterPro" id="IPR000618">
    <property type="entry name" value="Insect_cuticle"/>
</dbReference>
<accession>A0A7R8WQ64</accession>
<feature type="compositionally biased region" description="Low complexity" evidence="1">
    <location>
        <begin position="493"/>
        <end position="511"/>
    </location>
</feature>
<feature type="compositionally biased region" description="Pro residues" evidence="1">
    <location>
        <begin position="420"/>
        <end position="430"/>
    </location>
</feature>
<dbReference type="AlphaFoldDB" id="A0A7R8WQ64"/>
<feature type="compositionally biased region" description="Low complexity" evidence="1">
    <location>
        <begin position="532"/>
        <end position="551"/>
    </location>
</feature>
<dbReference type="OrthoDB" id="6371055at2759"/>
<name>A0A7R8WQ64_9CRUS</name>
<feature type="compositionally biased region" description="Acidic residues" evidence="1">
    <location>
        <begin position="382"/>
        <end position="394"/>
    </location>
</feature>
<dbReference type="GO" id="GO:0062129">
    <property type="term" value="C:chitin-based extracellular matrix"/>
    <property type="evidence" value="ECO:0007669"/>
    <property type="project" value="TreeGrafter"/>
</dbReference>
<evidence type="ECO:0000256" key="1">
    <source>
        <dbReference type="SAM" id="MobiDB-lite"/>
    </source>
</evidence>
<dbReference type="InterPro" id="IPR050468">
    <property type="entry name" value="Cuticle_Struct_Prot"/>
</dbReference>
<feature type="region of interest" description="Disordered" evidence="1">
    <location>
        <begin position="290"/>
        <end position="370"/>
    </location>
</feature>
<feature type="non-terminal residue" evidence="2">
    <location>
        <position position="1"/>
    </location>
</feature>
<feature type="compositionally biased region" description="Polar residues" evidence="1">
    <location>
        <begin position="322"/>
        <end position="333"/>
    </location>
</feature>
<dbReference type="Pfam" id="PF00379">
    <property type="entry name" value="Chitin_bind_4"/>
    <property type="match status" value="1"/>
</dbReference>
<feature type="compositionally biased region" description="Basic and acidic residues" evidence="1">
    <location>
        <begin position="512"/>
        <end position="531"/>
    </location>
</feature>
<proteinExistence type="predicted"/>
<feature type="compositionally biased region" description="Pro residues" evidence="1">
    <location>
        <begin position="482"/>
        <end position="492"/>
    </location>
</feature>
<evidence type="ECO:0000313" key="2">
    <source>
        <dbReference type="EMBL" id="CAD7232708.1"/>
    </source>
</evidence>
<dbReference type="GO" id="GO:0008010">
    <property type="term" value="F:structural constituent of chitin-based larval cuticle"/>
    <property type="evidence" value="ECO:0007669"/>
    <property type="project" value="TreeGrafter"/>
</dbReference>
<protein>
    <submittedName>
        <fullName evidence="2">Uncharacterized protein</fullName>
    </submittedName>
</protein>
<gene>
    <name evidence="2" type="ORF">CTOB1V02_LOCUS10539</name>
</gene>
<dbReference type="EMBL" id="OB665023">
    <property type="protein sequence ID" value="CAD7232708.1"/>
    <property type="molecule type" value="Genomic_DNA"/>
</dbReference>
<reference evidence="2" key="1">
    <citation type="submission" date="2020-11" db="EMBL/GenBank/DDBJ databases">
        <authorList>
            <person name="Tran Van P."/>
        </authorList>
    </citation>
    <scope>NUCLEOTIDE SEQUENCE</scope>
</reference>
<dbReference type="PROSITE" id="PS51155">
    <property type="entry name" value="CHIT_BIND_RR_2"/>
    <property type="match status" value="1"/>
</dbReference>
<dbReference type="PANTHER" id="PTHR10380:SF234">
    <property type="entry name" value="CUTICULAR PROTEIN 97EA, ISOFORM A"/>
    <property type="match status" value="1"/>
</dbReference>
<feature type="region of interest" description="Disordered" evidence="1">
    <location>
        <begin position="382"/>
        <end position="607"/>
    </location>
</feature>
<dbReference type="PANTHER" id="PTHR10380">
    <property type="entry name" value="CUTICLE PROTEIN"/>
    <property type="match status" value="1"/>
</dbReference>
<sequence>KFLLLSLLVGAVLAQRRDRAFDDRRPSSNDQFNIPEQKVETTTPRVEIKRFVNQQNPDGSYTYGFEDVLPASNKFLSVEIAAKMFGVDLVACESLMACPTFQDFEMFSDEVECPGYSWSPPQRSAWDPPIDEDLSEEIEVAFSRASVRCAAGQAEDPLDFIRQDQDIAKKLLLSGGYDDDDGILPLFPYATETQVEPQDRQSHTHRSKTQALRVEMSAMDMVRSFSNFIQPSPTPDTDYHLNFFLAAEDGTFRLETRDQSGAVKGKYGFYDANNELKVVEYNAGSRVGFHPQGNLIDENGGVPPRPAPSQRESAADERDRQAQPQQSFQSTAGSRRLFPVGDPNVFRVETPVIPPGQRARSGEGFSEDGTYIPSIALEGFSEDADEDGFVDEVPVDGRLPERRRSRNRQPASEAFTQFAPEPPRSPPRPQAAPRFEAPRSQPTQFRQPEPSRAQAPSRQGFAITFGEGIDGIQQLPFGAPAPRRPAPRPSPLPELNFRPVQQEQFRPVQQEQDFRDFERGPAAPRFEERPRQQFQQFQPQASFQSQAQSPAIFTASGQPFSGGFAFNPTSARARSLESNRRVSARTGDTGALFRSDGPESISPSFAGVRSDRISPLALRGPL</sequence>
<organism evidence="2">
    <name type="scientific">Cyprideis torosa</name>
    <dbReference type="NCBI Taxonomy" id="163714"/>
    <lineage>
        <taxon>Eukaryota</taxon>
        <taxon>Metazoa</taxon>
        <taxon>Ecdysozoa</taxon>
        <taxon>Arthropoda</taxon>
        <taxon>Crustacea</taxon>
        <taxon>Oligostraca</taxon>
        <taxon>Ostracoda</taxon>
        <taxon>Podocopa</taxon>
        <taxon>Podocopida</taxon>
        <taxon>Cytherocopina</taxon>
        <taxon>Cytheroidea</taxon>
        <taxon>Cytherideidae</taxon>
        <taxon>Cyprideis</taxon>
    </lineage>
</organism>